<name>F1YI00_9ACTN</name>
<organism evidence="1 2">
    <name type="scientific">Gordonia neofelifaecis NRRL B-59395</name>
    <dbReference type="NCBI Taxonomy" id="644548"/>
    <lineage>
        <taxon>Bacteria</taxon>
        <taxon>Bacillati</taxon>
        <taxon>Actinomycetota</taxon>
        <taxon>Actinomycetes</taxon>
        <taxon>Mycobacteriales</taxon>
        <taxon>Gordoniaceae</taxon>
        <taxon>Gordonia</taxon>
    </lineage>
</organism>
<dbReference type="Proteomes" id="UP000035065">
    <property type="component" value="Unassembled WGS sequence"/>
</dbReference>
<protein>
    <submittedName>
        <fullName evidence="1">Sigma-70 family RNA polymerase sigma factor</fullName>
    </submittedName>
</protein>
<dbReference type="EMBL" id="AEUD01000005">
    <property type="protein sequence ID" value="EGD55554.1"/>
    <property type="molecule type" value="Genomic_DNA"/>
</dbReference>
<gene>
    <name evidence="1" type="ORF">SCNU_07573</name>
</gene>
<accession>F1YI00</accession>
<dbReference type="STRING" id="644548.SCNU_07573"/>
<comment type="caution">
    <text evidence="1">The sequence shown here is derived from an EMBL/GenBank/DDBJ whole genome shotgun (WGS) entry which is preliminary data.</text>
</comment>
<dbReference type="AlphaFoldDB" id="F1YI00"/>
<dbReference type="PANTHER" id="PTHR47756">
    <property type="entry name" value="BLL6612 PROTEIN-RELATED"/>
    <property type="match status" value="1"/>
</dbReference>
<reference evidence="1 2" key="1">
    <citation type="journal article" date="2011" name="J. Bacteriol.">
        <title>Draft Genome Sequence of Gordonia neofelifaecis NRRL B-59395, a Cholesterol-Degrading Actinomycete.</title>
        <authorList>
            <person name="Ge F."/>
            <person name="Li W."/>
            <person name="Chen G."/>
            <person name="Liu Y."/>
            <person name="Zhang G."/>
            <person name="Yong B."/>
            <person name="Wang Q."/>
            <person name="Wang N."/>
            <person name="Huang Z."/>
            <person name="Li W."/>
            <person name="Wang J."/>
            <person name="Wu C."/>
            <person name="Xie Q."/>
            <person name="Liu G."/>
        </authorList>
    </citation>
    <scope>NUCLEOTIDE SEQUENCE [LARGE SCALE GENOMIC DNA]</scope>
    <source>
        <strain evidence="1 2">NRRL B-59395</strain>
    </source>
</reference>
<proteinExistence type="predicted"/>
<keyword evidence="2" id="KW-1185">Reference proteome</keyword>
<dbReference type="eggNOG" id="COG4941">
    <property type="taxonomic scope" value="Bacteria"/>
</dbReference>
<dbReference type="PANTHER" id="PTHR47756:SF2">
    <property type="entry name" value="BLL6612 PROTEIN"/>
    <property type="match status" value="1"/>
</dbReference>
<evidence type="ECO:0000313" key="2">
    <source>
        <dbReference type="Proteomes" id="UP000035065"/>
    </source>
</evidence>
<sequence>MTEGIGLAETAAGTRDAGPYAIQAAIAAVHAEATDSAHTDWAQIAVLYRLLESHDSGPVVRLGRAVAVGRAFGPARGLQLLDDPGVTAALDRYRPFHIARALILAELGDGESAADAYRKALSLPGNAAEDDYLAASLAECITEDP</sequence>
<evidence type="ECO:0000313" key="1">
    <source>
        <dbReference type="EMBL" id="EGD55554.1"/>
    </source>
</evidence>